<proteinExistence type="predicted"/>
<accession>A0A5E4PI53</accession>
<dbReference type="Proteomes" id="UP000324194">
    <property type="component" value="Chromosome 1"/>
</dbReference>
<dbReference type="KEGG" id="asip:AQUSIP_13880"/>
<evidence type="ECO:0000313" key="1">
    <source>
        <dbReference type="EMBL" id="VVC76083.1"/>
    </source>
</evidence>
<protein>
    <submittedName>
        <fullName evidence="1">Uncharacterized protein</fullName>
    </submittedName>
</protein>
<keyword evidence="2" id="KW-1185">Reference proteome</keyword>
<sequence length="91" mass="10394">MTCPRGNRESRFVPALSRALTEPCQPLPMTDERFRIVIFMRYLPAPYAARNTPFTTFSDIVFEKTGGVGFAFAVPQPVFIRPRHMRNICVS</sequence>
<reference evidence="1 2" key="1">
    <citation type="submission" date="2019-08" db="EMBL/GenBank/DDBJ databases">
        <authorList>
            <person name="Guy L."/>
        </authorList>
    </citation>
    <scope>NUCLEOTIDE SEQUENCE [LARGE SCALE GENOMIC DNA]</scope>
    <source>
        <strain evidence="1 2">SGT-108</strain>
    </source>
</reference>
<organism evidence="1 2">
    <name type="scientific">Aquicella siphonis</name>
    <dbReference type="NCBI Taxonomy" id="254247"/>
    <lineage>
        <taxon>Bacteria</taxon>
        <taxon>Pseudomonadati</taxon>
        <taxon>Pseudomonadota</taxon>
        <taxon>Gammaproteobacteria</taxon>
        <taxon>Legionellales</taxon>
        <taxon>Coxiellaceae</taxon>
        <taxon>Aquicella</taxon>
    </lineage>
</organism>
<evidence type="ECO:0000313" key="2">
    <source>
        <dbReference type="Proteomes" id="UP000324194"/>
    </source>
</evidence>
<dbReference type="AlphaFoldDB" id="A0A5E4PI53"/>
<gene>
    <name evidence="1" type="ORF">AQUSIP_13880</name>
</gene>
<dbReference type="EMBL" id="LR699119">
    <property type="protein sequence ID" value="VVC76083.1"/>
    <property type="molecule type" value="Genomic_DNA"/>
</dbReference>
<name>A0A5E4PI53_9COXI</name>